<organism evidence="1 2">
    <name type="scientific">Polaribacter pectinis</name>
    <dbReference type="NCBI Taxonomy" id="2738844"/>
    <lineage>
        <taxon>Bacteria</taxon>
        <taxon>Pseudomonadati</taxon>
        <taxon>Bacteroidota</taxon>
        <taxon>Flavobacteriia</taxon>
        <taxon>Flavobacteriales</taxon>
        <taxon>Flavobacteriaceae</taxon>
    </lineage>
</organism>
<protein>
    <submittedName>
        <fullName evidence="1">Class I SAM-dependent methyltransferase</fullName>
    </submittedName>
</protein>
<accession>A0A7G9L6L7</accession>
<sequence>MNKIQKIFKTLKLVLKQPSLINLIIDSDERWNGFIQKKHPLKTQLPTIDFKDLLPNSDYSLNTFSFLGGGSLPTDIMLLAGVCKQIQDCSYFEIGTWRGESVINVSENAKECYTLNLSKEQILELGLPKKYADLHGFYSKEKENITHLFGNSLTYDFGKLNKKFDVIFIDGNHKYDFVKNDTAKVFKHLMHENSIVIWHDYAYEPEKVRPEVLAGILDGIPEEYQDNLYHVSNTLCAIYTNKKIDSSIWNFPVKPNKFFSINATLKDIKD</sequence>
<reference evidence="1 2" key="1">
    <citation type="submission" date="2020-08" db="EMBL/GenBank/DDBJ databases">
        <title>Polaribacter sp. L12M9 isolated from gut of the Korean scallop.</title>
        <authorList>
            <person name="Jeong Y.S."/>
        </authorList>
    </citation>
    <scope>NUCLEOTIDE SEQUENCE [LARGE SCALE GENOMIC DNA]</scope>
    <source>
        <strain evidence="1 2">L12M9</strain>
    </source>
</reference>
<dbReference type="InterPro" id="IPR029063">
    <property type="entry name" value="SAM-dependent_MTases_sf"/>
</dbReference>
<dbReference type="GO" id="GO:0008168">
    <property type="term" value="F:methyltransferase activity"/>
    <property type="evidence" value="ECO:0007669"/>
    <property type="project" value="UniProtKB-KW"/>
</dbReference>
<dbReference type="SUPFAM" id="SSF53335">
    <property type="entry name" value="S-adenosyl-L-methionine-dependent methyltransferases"/>
    <property type="match status" value="1"/>
</dbReference>
<keyword evidence="2" id="KW-1185">Reference proteome</keyword>
<dbReference type="AlphaFoldDB" id="A0A7G9L6L7"/>
<dbReference type="RefSeq" id="WP_187481210.1">
    <property type="nucleotide sequence ID" value="NZ_CP060695.1"/>
</dbReference>
<dbReference type="Pfam" id="PF13578">
    <property type="entry name" value="Methyltransf_24"/>
    <property type="match status" value="1"/>
</dbReference>
<dbReference type="GO" id="GO:0032259">
    <property type="term" value="P:methylation"/>
    <property type="evidence" value="ECO:0007669"/>
    <property type="project" value="UniProtKB-KW"/>
</dbReference>
<dbReference type="KEGG" id="ppec:H9W90_08575"/>
<name>A0A7G9L6L7_9FLAO</name>
<evidence type="ECO:0000313" key="2">
    <source>
        <dbReference type="Proteomes" id="UP000515808"/>
    </source>
</evidence>
<proteinExistence type="predicted"/>
<dbReference type="Proteomes" id="UP000515808">
    <property type="component" value="Chromosome"/>
</dbReference>
<dbReference type="Gene3D" id="3.40.50.150">
    <property type="entry name" value="Vaccinia Virus protein VP39"/>
    <property type="match status" value="1"/>
</dbReference>
<evidence type="ECO:0000313" key="1">
    <source>
        <dbReference type="EMBL" id="QNM84266.1"/>
    </source>
</evidence>
<dbReference type="EMBL" id="CP060695">
    <property type="protein sequence ID" value="QNM84266.1"/>
    <property type="molecule type" value="Genomic_DNA"/>
</dbReference>
<gene>
    <name evidence="1" type="ORF">H9W90_08575</name>
</gene>
<keyword evidence="1" id="KW-0489">Methyltransferase</keyword>
<keyword evidence="1" id="KW-0808">Transferase</keyword>